<keyword evidence="2" id="KW-0238">DNA-binding</keyword>
<dbReference type="EMBL" id="JBHSEI010000005">
    <property type="protein sequence ID" value="MFC4638385.1"/>
    <property type="molecule type" value="Genomic_DNA"/>
</dbReference>
<dbReference type="Pfam" id="PF07729">
    <property type="entry name" value="FCD"/>
    <property type="match status" value="1"/>
</dbReference>
<dbReference type="InterPro" id="IPR036390">
    <property type="entry name" value="WH_DNA-bd_sf"/>
</dbReference>
<keyword evidence="3" id="KW-0804">Transcription</keyword>
<sequence length="225" mass="25152">MALSSPPADPPSTTTQRVYLALRRDIERGVLAPGVALDLTQLATQHAVSKIPVREALRQLDAEGLVQLHPRRPATVRTLEGQALHELYELRVLLEVSALKYAMPQYTDVHRARLRAALQSLLAQRDPTGWAEHDARIHELLYAPAARPRLLAWIGQLRRDVDRYRVTHLMVTPRIIDRQNNEMSELVLAAVGADATRATAALRNHLRGAMRVFIRGVQAAQQSQA</sequence>
<dbReference type="SUPFAM" id="SSF46785">
    <property type="entry name" value="Winged helix' DNA-binding domain"/>
    <property type="match status" value="1"/>
</dbReference>
<dbReference type="InterPro" id="IPR036388">
    <property type="entry name" value="WH-like_DNA-bd_sf"/>
</dbReference>
<evidence type="ECO:0000259" key="4">
    <source>
        <dbReference type="PROSITE" id="PS50949"/>
    </source>
</evidence>
<name>A0ABV9I7Z3_9DEIO</name>
<dbReference type="InterPro" id="IPR008920">
    <property type="entry name" value="TF_FadR/GntR_C"/>
</dbReference>
<dbReference type="RefSeq" id="WP_380061391.1">
    <property type="nucleotide sequence ID" value="NZ_JBHSEI010000005.1"/>
</dbReference>
<dbReference type="PANTHER" id="PTHR43537">
    <property type="entry name" value="TRANSCRIPTIONAL REGULATOR, GNTR FAMILY"/>
    <property type="match status" value="1"/>
</dbReference>
<dbReference type="PANTHER" id="PTHR43537:SF24">
    <property type="entry name" value="GLUCONATE OPERON TRANSCRIPTIONAL REPRESSOR"/>
    <property type="match status" value="1"/>
</dbReference>
<evidence type="ECO:0000313" key="6">
    <source>
        <dbReference type="Proteomes" id="UP001595952"/>
    </source>
</evidence>
<dbReference type="SUPFAM" id="SSF48008">
    <property type="entry name" value="GntR ligand-binding domain-like"/>
    <property type="match status" value="1"/>
</dbReference>
<evidence type="ECO:0000256" key="3">
    <source>
        <dbReference type="ARBA" id="ARBA00023163"/>
    </source>
</evidence>
<dbReference type="CDD" id="cd07377">
    <property type="entry name" value="WHTH_GntR"/>
    <property type="match status" value="1"/>
</dbReference>
<gene>
    <name evidence="5" type="ORF">ACFO0D_08505</name>
</gene>
<keyword evidence="1" id="KW-0805">Transcription regulation</keyword>
<keyword evidence="6" id="KW-1185">Reference proteome</keyword>
<feature type="domain" description="HTH gntR-type" evidence="4">
    <location>
        <begin position="12"/>
        <end position="79"/>
    </location>
</feature>
<dbReference type="Proteomes" id="UP001595952">
    <property type="component" value="Unassembled WGS sequence"/>
</dbReference>
<proteinExistence type="predicted"/>
<dbReference type="Gene3D" id="1.20.120.530">
    <property type="entry name" value="GntR ligand-binding domain-like"/>
    <property type="match status" value="1"/>
</dbReference>
<dbReference type="SMART" id="SM00345">
    <property type="entry name" value="HTH_GNTR"/>
    <property type="match status" value="1"/>
</dbReference>
<dbReference type="InterPro" id="IPR000524">
    <property type="entry name" value="Tscrpt_reg_HTH_GntR"/>
</dbReference>
<evidence type="ECO:0000256" key="2">
    <source>
        <dbReference type="ARBA" id="ARBA00023125"/>
    </source>
</evidence>
<accession>A0ABV9I7Z3</accession>
<dbReference type="SMART" id="SM00895">
    <property type="entry name" value="FCD"/>
    <property type="match status" value="1"/>
</dbReference>
<dbReference type="InterPro" id="IPR011711">
    <property type="entry name" value="GntR_C"/>
</dbReference>
<dbReference type="Gene3D" id="1.10.10.10">
    <property type="entry name" value="Winged helix-like DNA-binding domain superfamily/Winged helix DNA-binding domain"/>
    <property type="match status" value="1"/>
</dbReference>
<organism evidence="5 6">
    <name type="scientific">Deinococcus hohokamensis</name>
    <dbReference type="NCBI Taxonomy" id="309883"/>
    <lineage>
        <taxon>Bacteria</taxon>
        <taxon>Thermotogati</taxon>
        <taxon>Deinococcota</taxon>
        <taxon>Deinococci</taxon>
        <taxon>Deinococcales</taxon>
        <taxon>Deinococcaceae</taxon>
        <taxon>Deinococcus</taxon>
    </lineage>
</organism>
<evidence type="ECO:0000313" key="5">
    <source>
        <dbReference type="EMBL" id="MFC4638385.1"/>
    </source>
</evidence>
<dbReference type="PROSITE" id="PS50949">
    <property type="entry name" value="HTH_GNTR"/>
    <property type="match status" value="1"/>
</dbReference>
<dbReference type="Pfam" id="PF00392">
    <property type="entry name" value="GntR"/>
    <property type="match status" value="1"/>
</dbReference>
<reference evidence="6" key="1">
    <citation type="journal article" date="2019" name="Int. J. Syst. Evol. Microbiol.">
        <title>The Global Catalogue of Microorganisms (GCM) 10K type strain sequencing project: providing services to taxonomists for standard genome sequencing and annotation.</title>
        <authorList>
            <consortium name="The Broad Institute Genomics Platform"/>
            <consortium name="The Broad Institute Genome Sequencing Center for Infectious Disease"/>
            <person name="Wu L."/>
            <person name="Ma J."/>
        </authorList>
    </citation>
    <scope>NUCLEOTIDE SEQUENCE [LARGE SCALE GENOMIC DNA]</scope>
    <source>
        <strain evidence="6">CCUG 55995</strain>
    </source>
</reference>
<protein>
    <submittedName>
        <fullName evidence="5">GntR family transcriptional regulator</fullName>
    </submittedName>
</protein>
<evidence type="ECO:0000256" key="1">
    <source>
        <dbReference type="ARBA" id="ARBA00023015"/>
    </source>
</evidence>
<comment type="caution">
    <text evidence="5">The sequence shown here is derived from an EMBL/GenBank/DDBJ whole genome shotgun (WGS) entry which is preliminary data.</text>
</comment>